<feature type="transmembrane region" description="Helical" evidence="7">
    <location>
        <begin position="175"/>
        <end position="194"/>
    </location>
</feature>
<evidence type="ECO:0000256" key="6">
    <source>
        <dbReference type="ARBA" id="ARBA00023136"/>
    </source>
</evidence>
<keyword evidence="4 7" id="KW-0812">Transmembrane</keyword>
<evidence type="ECO:0000256" key="5">
    <source>
        <dbReference type="ARBA" id="ARBA00022989"/>
    </source>
</evidence>
<evidence type="ECO:0000313" key="9">
    <source>
        <dbReference type="Proteomes" id="UP000199297"/>
    </source>
</evidence>
<evidence type="ECO:0000256" key="3">
    <source>
        <dbReference type="ARBA" id="ARBA00022475"/>
    </source>
</evidence>
<dbReference type="InterPro" id="IPR019305">
    <property type="entry name" value="Uncharacterised_Smp"/>
</dbReference>
<sequence length="217" mass="24537">MWETIHYMKQLEQPLYPKLSPIYNKILQLVMAIILLVMLMNFWVTSRDAQQEHIQAHAHKIATLYLAQAATSVAPYMQQSNAQLQQFVDALAQQSLVKSVHVYSVTGESIASSADAESVKDLFGISLYKKQQTKALLSVVQEIHTEQLQGYIRLSLYRSLLADDLAKNSQQQYEINRLLFLVAGVIGFLLTRGLNRFSRQGYRPPLSAARVRGSQSP</sequence>
<evidence type="ECO:0000256" key="4">
    <source>
        <dbReference type="ARBA" id="ARBA00022692"/>
    </source>
</evidence>
<evidence type="ECO:0000256" key="2">
    <source>
        <dbReference type="ARBA" id="ARBA00005362"/>
    </source>
</evidence>
<keyword evidence="9" id="KW-1185">Reference proteome</keyword>
<keyword evidence="6 7" id="KW-0472">Membrane</keyword>
<proteinExistence type="inferred from homology"/>
<evidence type="ECO:0000313" key="8">
    <source>
        <dbReference type="EMBL" id="SEK33314.1"/>
    </source>
</evidence>
<organism evidence="8 9">
    <name type="scientific">Colwellia chukchiensis</name>
    <dbReference type="NCBI Taxonomy" id="641665"/>
    <lineage>
        <taxon>Bacteria</taxon>
        <taxon>Pseudomonadati</taxon>
        <taxon>Pseudomonadota</taxon>
        <taxon>Gammaproteobacteria</taxon>
        <taxon>Alteromonadales</taxon>
        <taxon>Colwelliaceae</taxon>
        <taxon>Colwellia</taxon>
    </lineage>
</organism>
<dbReference type="Proteomes" id="UP000199297">
    <property type="component" value="Unassembled WGS sequence"/>
</dbReference>
<dbReference type="AlphaFoldDB" id="A0A1H7G5G5"/>
<gene>
    <name evidence="8" type="ORF">SAMN05216262_10195</name>
</gene>
<keyword evidence="5 7" id="KW-1133">Transmembrane helix</keyword>
<keyword evidence="3" id="KW-1003">Cell membrane</keyword>
<comment type="similarity">
    <text evidence="2">Belongs to the Smp family.</text>
</comment>
<name>A0A1H7G5G5_9GAMM</name>
<accession>A0A1H7G5G5</accession>
<evidence type="ECO:0000256" key="1">
    <source>
        <dbReference type="ARBA" id="ARBA00004236"/>
    </source>
</evidence>
<reference evidence="9" key="1">
    <citation type="submission" date="2016-10" db="EMBL/GenBank/DDBJ databases">
        <authorList>
            <person name="Varghese N."/>
            <person name="Submissions S."/>
        </authorList>
    </citation>
    <scope>NUCLEOTIDE SEQUENCE [LARGE SCALE GENOMIC DNA]</scope>
    <source>
        <strain evidence="9">CGMCC 1.9127</strain>
    </source>
</reference>
<dbReference type="GO" id="GO:0005886">
    <property type="term" value="C:plasma membrane"/>
    <property type="evidence" value="ECO:0007669"/>
    <property type="project" value="UniProtKB-SubCell"/>
</dbReference>
<dbReference type="Pfam" id="PF10144">
    <property type="entry name" value="SMP_2"/>
    <property type="match status" value="1"/>
</dbReference>
<comment type="subcellular location">
    <subcellularLocation>
        <location evidence="1">Cell membrane</location>
    </subcellularLocation>
</comment>
<dbReference type="EMBL" id="FOBI01000001">
    <property type="protein sequence ID" value="SEK33314.1"/>
    <property type="molecule type" value="Genomic_DNA"/>
</dbReference>
<evidence type="ECO:0000256" key="7">
    <source>
        <dbReference type="SAM" id="Phobius"/>
    </source>
</evidence>
<protein>
    <submittedName>
        <fullName evidence="8">Membrane protein</fullName>
    </submittedName>
</protein>
<feature type="transmembrane region" description="Helical" evidence="7">
    <location>
        <begin position="26"/>
        <end position="44"/>
    </location>
</feature>